<feature type="region of interest" description="Disordered" evidence="1">
    <location>
        <begin position="117"/>
        <end position="174"/>
    </location>
</feature>
<feature type="region of interest" description="Disordered" evidence="1">
    <location>
        <begin position="1"/>
        <end position="93"/>
    </location>
</feature>
<organism evidence="2">
    <name type="scientific">uncultured Actinomycetospora sp</name>
    <dbReference type="NCBI Taxonomy" id="1135996"/>
    <lineage>
        <taxon>Bacteria</taxon>
        <taxon>Bacillati</taxon>
        <taxon>Actinomycetota</taxon>
        <taxon>Actinomycetes</taxon>
        <taxon>Pseudonocardiales</taxon>
        <taxon>Pseudonocardiaceae</taxon>
        <taxon>Actinomycetospora</taxon>
        <taxon>environmental samples</taxon>
    </lineage>
</organism>
<evidence type="ECO:0000313" key="2">
    <source>
        <dbReference type="EMBL" id="CAA9292417.1"/>
    </source>
</evidence>
<feature type="compositionally biased region" description="Acidic residues" evidence="1">
    <location>
        <begin position="49"/>
        <end position="62"/>
    </location>
</feature>
<accession>A0A6J4K0G3</accession>
<proteinExistence type="predicted"/>
<protein>
    <submittedName>
        <fullName evidence="2">Uncharacterized protein</fullName>
    </submittedName>
</protein>
<dbReference type="EMBL" id="CADCTH010000574">
    <property type="protein sequence ID" value="CAA9292417.1"/>
    <property type="molecule type" value="Genomic_DNA"/>
</dbReference>
<feature type="compositionally biased region" description="Gly residues" evidence="1">
    <location>
        <begin position="151"/>
        <end position="170"/>
    </location>
</feature>
<feature type="compositionally biased region" description="Basic and acidic residues" evidence="1">
    <location>
        <begin position="8"/>
        <end position="48"/>
    </location>
</feature>
<dbReference type="AlphaFoldDB" id="A0A6J4K0G3"/>
<name>A0A6J4K0G3_9PSEU</name>
<evidence type="ECO:0000256" key="1">
    <source>
        <dbReference type="SAM" id="MobiDB-lite"/>
    </source>
</evidence>
<reference evidence="2" key="1">
    <citation type="submission" date="2020-02" db="EMBL/GenBank/DDBJ databases">
        <authorList>
            <person name="Meier V. D."/>
        </authorList>
    </citation>
    <scope>NUCLEOTIDE SEQUENCE</scope>
    <source>
        <strain evidence="2">AVDCRST_MAG54</strain>
    </source>
</reference>
<sequence length="205" mass="21387">MHVLHRTGPVEHDTVGDARRAGVGDGDLGGRHPDQRPAAREQQVRGDDAGDEDDRDAADEPADPAPLRRGRRCPVAGVGQRAGRRLTGRPVARGAVRGLTVGSRARRVPRRVTGSVRRRRARGGGLTEHRGALGGLGDLAHDGRGARRRVVGGGTGGRGVGAHGGLPGGGDEGRADQIARRRVITISAGDLLVHSFSPEGVSLRE</sequence>
<gene>
    <name evidence="2" type="ORF">AVDCRST_MAG54-4559</name>
</gene>